<comment type="similarity">
    <text evidence="2 7">Belongs to the MlaE permease family.</text>
</comment>
<evidence type="ECO:0000313" key="8">
    <source>
        <dbReference type="EMBL" id="HFT93778.1"/>
    </source>
</evidence>
<dbReference type="EMBL" id="DTMM01000156">
    <property type="protein sequence ID" value="HFT93778.1"/>
    <property type="molecule type" value="Genomic_DNA"/>
</dbReference>
<keyword evidence="4 7" id="KW-0812">Transmembrane</keyword>
<dbReference type="GO" id="GO:0005548">
    <property type="term" value="F:phospholipid transporter activity"/>
    <property type="evidence" value="ECO:0007669"/>
    <property type="project" value="TreeGrafter"/>
</dbReference>
<dbReference type="InterPro" id="IPR030802">
    <property type="entry name" value="Permease_MalE"/>
</dbReference>
<comment type="subcellular location">
    <subcellularLocation>
        <location evidence="1">Membrane</location>
        <topology evidence="1">Multi-pass membrane protein</topology>
    </subcellularLocation>
</comment>
<evidence type="ECO:0000256" key="7">
    <source>
        <dbReference type="RuleBase" id="RU362044"/>
    </source>
</evidence>
<evidence type="ECO:0000256" key="5">
    <source>
        <dbReference type="ARBA" id="ARBA00022989"/>
    </source>
</evidence>
<sequence length="257" mass="27459">MLTRFFSWVGRKTLGLLTVSGSIFLTAVTAFVGLVRPAFLWWNLLVQLVRVGADSTPVVLVTAFFTGMVLALQAWIGFQKFNAEGMVGAVVSLSLTRELGPVITGLMVTGRSGSSMAAELGTMRVTEQIDALESLAVSPLVYLVTPRFYAGLIALPLLTVLADFVGIVGGYFVAVDMLGLPSNVYLKGISHYVDLHDFYSGLIKSCVFGAILAIFSCYMGYHARGGAAGVGQSVTKAVVSSSMAILVLDYFLTAWLF</sequence>
<feature type="transmembrane region" description="Helical" evidence="7">
    <location>
        <begin position="233"/>
        <end position="256"/>
    </location>
</feature>
<dbReference type="PANTHER" id="PTHR30188">
    <property type="entry name" value="ABC TRANSPORTER PERMEASE PROTEIN-RELATED"/>
    <property type="match status" value="1"/>
</dbReference>
<dbReference type="NCBIfam" id="TIGR00056">
    <property type="entry name" value="MlaE family lipid ABC transporter permease subunit"/>
    <property type="match status" value="1"/>
</dbReference>
<organism evidence="8">
    <name type="scientific">Leptospirillum ferriphilum</name>
    <dbReference type="NCBI Taxonomy" id="178606"/>
    <lineage>
        <taxon>Bacteria</taxon>
        <taxon>Pseudomonadati</taxon>
        <taxon>Nitrospirota</taxon>
        <taxon>Nitrospiria</taxon>
        <taxon>Nitrospirales</taxon>
        <taxon>Nitrospiraceae</taxon>
        <taxon>Leptospirillum</taxon>
    </lineage>
</organism>
<evidence type="ECO:0000256" key="4">
    <source>
        <dbReference type="ARBA" id="ARBA00022692"/>
    </source>
</evidence>
<dbReference type="GO" id="GO:0043190">
    <property type="term" value="C:ATP-binding cassette (ABC) transporter complex"/>
    <property type="evidence" value="ECO:0007669"/>
    <property type="project" value="InterPro"/>
</dbReference>
<evidence type="ECO:0000256" key="6">
    <source>
        <dbReference type="ARBA" id="ARBA00023136"/>
    </source>
</evidence>
<gene>
    <name evidence="8" type="ORF">ENX03_07575</name>
</gene>
<evidence type="ECO:0000256" key="2">
    <source>
        <dbReference type="ARBA" id="ARBA00007556"/>
    </source>
</evidence>
<feature type="transmembrane region" description="Helical" evidence="7">
    <location>
        <begin position="202"/>
        <end position="221"/>
    </location>
</feature>
<accession>A0A7C3LYD8</accession>
<feature type="transmembrane region" description="Helical" evidence="7">
    <location>
        <begin position="14"/>
        <end position="35"/>
    </location>
</feature>
<name>A0A7C3LYD8_9BACT</name>
<keyword evidence="5 7" id="KW-1133">Transmembrane helix</keyword>
<dbReference type="AlphaFoldDB" id="A0A7C3LYD8"/>
<evidence type="ECO:0000256" key="3">
    <source>
        <dbReference type="ARBA" id="ARBA00022448"/>
    </source>
</evidence>
<dbReference type="PANTHER" id="PTHR30188:SF4">
    <property type="entry name" value="PROTEIN TRIGALACTOSYLDIACYLGLYCEROL 1, CHLOROPLASTIC"/>
    <property type="match status" value="1"/>
</dbReference>
<keyword evidence="3" id="KW-0813">Transport</keyword>
<keyword evidence="6 7" id="KW-0472">Membrane</keyword>
<comment type="caution">
    <text evidence="8">The sequence shown here is derived from an EMBL/GenBank/DDBJ whole genome shotgun (WGS) entry which is preliminary data.</text>
</comment>
<proteinExistence type="inferred from homology"/>
<reference evidence="8" key="1">
    <citation type="journal article" date="2020" name="mSystems">
        <title>Genome- and Community-Level Interaction Insights into Carbon Utilization and Element Cycling Functions of Hydrothermarchaeota in Hydrothermal Sediment.</title>
        <authorList>
            <person name="Zhou Z."/>
            <person name="Liu Y."/>
            <person name="Xu W."/>
            <person name="Pan J."/>
            <person name="Luo Z.H."/>
            <person name="Li M."/>
        </authorList>
    </citation>
    <scope>NUCLEOTIDE SEQUENCE [LARGE SCALE GENOMIC DNA]</scope>
    <source>
        <strain evidence="8">SpSt-902</strain>
    </source>
</reference>
<feature type="transmembrane region" description="Helical" evidence="7">
    <location>
        <begin position="148"/>
        <end position="174"/>
    </location>
</feature>
<dbReference type="InterPro" id="IPR003453">
    <property type="entry name" value="ABC_MlaE_roteobac"/>
</dbReference>
<evidence type="ECO:0000256" key="1">
    <source>
        <dbReference type="ARBA" id="ARBA00004141"/>
    </source>
</evidence>
<feature type="transmembrane region" description="Helical" evidence="7">
    <location>
        <begin position="55"/>
        <end position="76"/>
    </location>
</feature>
<protein>
    <submittedName>
        <fullName evidence="8">ABC transporter permease</fullName>
    </submittedName>
</protein>
<dbReference type="Pfam" id="PF02405">
    <property type="entry name" value="MlaE"/>
    <property type="match status" value="1"/>
</dbReference>